<dbReference type="AlphaFoldDB" id="A0A0A9AFE9"/>
<reference evidence="2" key="1">
    <citation type="submission" date="2014-09" db="EMBL/GenBank/DDBJ databases">
        <authorList>
            <person name="Magalhaes I.L.F."/>
            <person name="Oliveira U."/>
            <person name="Santos F.R."/>
            <person name="Vidigal T.H.D.A."/>
            <person name="Brescovit A.D."/>
            <person name="Santos A.J."/>
        </authorList>
    </citation>
    <scope>NUCLEOTIDE SEQUENCE</scope>
    <source>
        <tissue evidence="2">Shoot tissue taken approximately 20 cm above the soil surface</tissue>
    </source>
</reference>
<evidence type="ECO:0000313" key="2">
    <source>
        <dbReference type="EMBL" id="JAD45827.1"/>
    </source>
</evidence>
<feature type="region of interest" description="Disordered" evidence="1">
    <location>
        <begin position="1"/>
        <end position="48"/>
    </location>
</feature>
<name>A0A0A9AFE9_ARUDO</name>
<organism evidence="2">
    <name type="scientific">Arundo donax</name>
    <name type="common">Giant reed</name>
    <name type="synonym">Donax arundinaceus</name>
    <dbReference type="NCBI Taxonomy" id="35708"/>
    <lineage>
        <taxon>Eukaryota</taxon>
        <taxon>Viridiplantae</taxon>
        <taxon>Streptophyta</taxon>
        <taxon>Embryophyta</taxon>
        <taxon>Tracheophyta</taxon>
        <taxon>Spermatophyta</taxon>
        <taxon>Magnoliopsida</taxon>
        <taxon>Liliopsida</taxon>
        <taxon>Poales</taxon>
        <taxon>Poaceae</taxon>
        <taxon>PACMAD clade</taxon>
        <taxon>Arundinoideae</taxon>
        <taxon>Arundineae</taxon>
        <taxon>Arundo</taxon>
    </lineage>
</organism>
<proteinExistence type="predicted"/>
<evidence type="ECO:0000256" key="1">
    <source>
        <dbReference type="SAM" id="MobiDB-lite"/>
    </source>
</evidence>
<dbReference type="EMBL" id="GBRH01252068">
    <property type="protein sequence ID" value="JAD45827.1"/>
    <property type="molecule type" value="Transcribed_RNA"/>
</dbReference>
<reference evidence="2" key="2">
    <citation type="journal article" date="2015" name="Data Brief">
        <title>Shoot transcriptome of the giant reed, Arundo donax.</title>
        <authorList>
            <person name="Barrero R.A."/>
            <person name="Guerrero F.D."/>
            <person name="Moolhuijzen P."/>
            <person name="Goolsby J.A."/>
            <person name="Tidwell J."/>
            <person name="Bellgard S.E."/>
            <person name="Bellgard M.I."/>
        </authorList>
    </citation>
    <scope>NUCLEOTIDE SEQUENCE</scope>
    <source>
        <tissue evidence="2">Shoot tissue taken approximately 20 cm above the soil surface</tissue>
    </source>
</reference>
<accession>A0A0A9AFE9</accession>
<protein>
    <submittedName>
        <fullName evidence="2">Uncharacterized protein</fullName>
    </submittedName>
</protein>
<feature type="compositionally biased region" description="Basic residues" evidence="1">
    <location>
        <begin position="7"/>
        <end position="23"/>
    </location>
</feature>
<sequence>MGFGVNTRRRRHRLRLRRLHPRPKSSADEVPRRCSRSSMPPGSTASVG</sequence>
<feature type="compositionally biased region" description="Polar residues" evidence="1">
    <location>
        <begin position="36"/>
        <end position="48"/>
    </location>
</feature>